<gene>
    <name evidence="9" type="ORF">A374_18701</name>
</gene>
<dbReference type="InterPro" id="IPR010227">
    <property type="entry name" value="NADH_Q_OxRdtase_chainM/4"/>
</dbReference>
<dbReference type="PANTHER" id="PTHR43507">
    <property type="entry name" value="NADH-UBIQUINONE OXIDOREDUCTASE CHAIN 4"/>
    <property type="match status" value="1"/>
</dbReference>
<evidence type="ECO:0000256" key="1">
    <source>
        <dbReference type="ARBA" id="ARBA00004651"/>
    </source>
</evidence>
<evidence type="ECO:0000313" key="9">
    <source>
        <dbReference type="EMBL" id="EIT83782.1"/>
    </source>
</evidence>
<feature type="transmembrane region" description="Helical" evidence="7">
    <location>
        <begin position="258"/>
        <end position="276"/>
    </location>
</feature>
<dbReference type="GO" id="GO:0042773">
    <property type="term" value="P:ATP synthesis coupled electron transport"/>
    <property type="evidence" value="ECO:0007669"/>
    <property type="project" value="InterPro"/>
</dbReference>
<evidence type="ECO:0000256" key="7">
    <source>
        <dbReference type="SAM" id="Phobius"/>
    </source>
</evidence>
<dbReference type="Pfam" id="PF00361">
    <property type="entry name" value="Proton_antipo_M"/>
    <property type="match status" value="1"/>
</dbReference>
<comment type="subcellular location">
    <subcellularLocation>
        <location evidence="1">Cell membrane</location>
        <topology evidence="1">Multi-pass membrane protein</topology>
    </subcellularLocation>
    <subcellularLocation>
        <location evidence="6">Membrane</location>
        <topology evidence="6">Multi-pass membrane protein</topology>
    </subcellularLocation>
</comment>
<dbReference type="PRINTS" id="PR01437">
    <property type="entry name" value="NUOXDRDTASE4"/>
</dbReference>
<dbReference type="PANTHER" id="PTHR43507:SF1">
    <property type="entry name" value="NADH-UBIQUINONE OXIDOREDUCTASE CHAIN 4"/>
    <property type="match status" value="1"/>
</dbReference>
<keyword evidence="4 7" id="KW-1133">Transmembrane helix</keyword>
<keyword evidence="9" id="KW-0560">Oxidoreductase</keyword>
<feature type="transmembrane region" description="Helical" evidence="7">
    <location>
        <begin position="121"/>
        <end position="138"/>
    </location>
</feature>
<evidence type="ECO:0000256" key="6">
    <source>
        <dbReference type="RuleBase" id="RU000320"/>
    </source>
</evidence>
<feature type="transmembrane region" description="Helical" evidence="7">
    <location>
        <begin position="462"/>
        <end position="486"/>
    </location>
</feature>
<feature type="transmembrane region" description="Helical" evidence="7">
    <location>
        <begin position="174"/>
        <end position="195"/>
    </location>
</feature>
<feature type="transmembrane region" description="Helical" evidence="7">
    <location>
        <begin position="282"/>
        <end position="303"/>
    </location>
</feature>
<dbReference type="GO" id="GO:0015990">
    <property type="term" value="P:electron transport coupled proton transport"/>
    <property type="evidence" value="ECO:0007669"/>
    <property type="project" value="TreeGrafter"/>
</dbReference>
<evidence type="ECO:0000259" key="8">
    <source>
        <dbReference type="Pfam" id="PF00361"/>
    </source>
</evidence>
<dbReference type="PATRIC" id="fig|1196324.3.peg.3808"/>
<dbReference type="GO" id="GO:0003954">
    <property type="term" value="F:NADH dehydrogenase activity"/>
    <property type="evidence" value="ECO:0007669"/>
    <property type="project" value="TreeGrafter"/>
</dbReference>
<dbReference type="GO" id="GO:0048039">
    <property type="term" value="F:ubiquinone binding"/>
    <property type="evidence" value="ECO:0007669"/>
    <property type="project" value="TreeGrafter"/>
</dbReference>
<organism evidence="9 10">
    <name type="scientific">Fictibacillus macauensis ZFHKF-1</name>
    <dbReference type="NCBI Taxonomy" id="1196324"/>
    <lineage>
        <taxon>Bacteria</taxon>
        <taxon>Bacillati</taxon>
        <taxon>Bacillota</taxon>
        <taxon>Bacilli</taxon>
        <taxon>Bacillales</taxon>
        <taxon>Fictibacillaceae</taxon>
        <taxon>Fictibacillus</taxon>
    </lineage>
</organism>
<dbReference type="GO" id="GO:0005886">
    <property type="term" value="C:plasma membrane"/>
    <property type="evidence" value="ECO:0007669"/>
    <property type="project" value="UniProtKB-SubCell"/>
</dbReference>
<feature type="transmembrane region" description="Helical" evidence="7">
    <location>
        <begin position="414"/>
        <end position="441"/>
    </location>
</feature>
<dbReference type="OrthoDB" id="9811718at2"/>
<evidence type="ECO:0000313" key="10">
    <source>
        <dbReference type="Proteomes" id="UP000004080"/>
    </source>
</evidence>
<evidence type="ECO:0000256" key="2">
    <source>
        <dbReference type="ARBA" id="ARBA00009025"/>
    </source>
</evidence>
<feature type="transmembrane region" description="Helical" evidence="7">
    <location>
        <begin position="215"/>
        <end position="237"/>
    </location>
</feature>
<dbReference type="InterPro" id="IPR001750">
    <property type="entry name" value="ND/Mrp_TM"/>
</dbReference>
<keyword evidence="5 7" id="KW-0472">Membrane</keyword>
<evidence type="ECO:0000256" key="3">
    <source>
        <dbReference type="ARBA" id="ARBA00022692"/>
    </source>
</evidence>
<keyword evidence="9" id="KW-0830">Ubiquinone</keyword>
<dbReference type="eggNOG" id="COG1008">
    <property type="taxonomic scope" value="Bacteria"/>
</dbReference>
<evidence type="ECO:0000256" key="4">
    <source>
        <dbReference type="ARBA" id="ARBA00022989"/>
    </source>
</evidence>
<proteinExistence type="inferred from homology"/>
<reference evidence="9 10" key="1">
    <citation type="journal article" date="2012" name="J. Bacteriol.">
        <title>Genome of Bacillus macauensis ZFHKF-1, a Long-Chain-Forming Bacterium.</title>
        <authorList>
            <person name="Cai L."/>
            <person name="Zhang T."/>
        </authorList>
    </citation>
    <scope>NUCLEOTIDE SEQUENCE [LARGE SCALE GENOMIC DNA]</scope>
    <source>
        <strain evidence="9 10">ZFHKF-1</strain>
    </source>
</reference>
<comment type="similarity">
    <text evidence="2">Belongs to the complex I subunit 4 family.</text>
</comment>
<keyword evidence="3 6" id="KW-0812">Transmembrane</keyword>
<accession>I8ADV9</accession>
<evidence type="ECO:0000256" key="5">
    <source>
        <dbReference type="ARBA" id="ARBA00023136"/>
    </source>
</evidence>
<sequence length="496" mass="53830">MNHLVSLLIFSPLVGILLLACIPGNRERWLKWVALLCTLLPLGLVFALGMVFRLGESGNQFAETMSWLSYAMQGATGTVIYAIRYEVGINGLSLVLLMLTTLLMVLAVIASWSIKHHVKSYFLFFFLLELGMIGVFAAQNLFLFFIFFELTLVPMFFLIGRYGYRDREGAAYHFLLYNGLGSLVLLIVFVTLFMVTGTMNYAELLAVLPSLSSSFKMGCLLALLLAFGIKLPMVPLHSWMVKVHVEAPAPVVMLHSGVLLKIGGYGLIMFGMLFFPEEFKELAGVLAVWGVINVLYGAFLALVQKDLKRVLAYSSVSHMGIVLIGLAACNEAGIKGAILQLLSHGLISALLFFLVGILYERNATSQLKDYSGLAVGMPVTAGLLLAGGLASLGLPGMSGFVSEFLAFLGLFEKMPIVAAVGTLGLIVTAAYVLRAILAITFGEQRSMERAVEINARERVPAFILLALIMLIGVFPNVVTAPLATLLDTILPLVRGS</sequence>
<feature type="domain" description="NADH:quinone oxidoreductase/Mrp antiporter transmembrane" evidence="8">
    <location>
        <begin position="138"/>
        <end position="421"/>
    </location>
</feature>
<dbReference type="RefSeq" id="WP_007203807.1">
    <property type="nucleotide sequence ID" value="NZ_AKKV01000045.1"/>
</dbReference>
<feature type="transmembrane region" description="Helical" evidence="7">
    <location>
        <begin position="371"/>
        <end position="394"/>
    </location>
</feature>
<name>I8ADV9_9BACL</name>
<dbReference type="STRING" id="1196324.A374_18701"/>
<dbReference type="NCBIfam" id="TIGR01972">
    <property type="entry name" value="NDH_I_M"/>
    <property type="match status" value="1"/>
</dbReference>
<feature type="transmembrane region" description="Helical" evidence="7">
    <location>
        <begin position="89"/>
        <end position="109"/>
    </location>
</feature>
<keyword evidence="10" id="KW-1185">Reference proteome</keyword>
<protein>
    <submittedName>
        <fullName evidence="9">NADH:ubiquinone oxidoreductase subunit M</fullName>
        <ecNumber evidence="9">1.6.5.11</ecNumber>
    </submittedName>
</protein>
<feature type="transmembrane region" description="Helical" evidence="7">
    <location>
        <begin position="310"/>
        <end position="328"/>
    </location>
</feature>
<dbReference type="Proteomes" id="UP000004080">
    <property type="component" value="Unassembled WGS sequence"/>
</dbReference>
<comment type="caution">
    <text evidence="9">The sequence shown here is derived from an EMBL/GenBank/DDBJ whole genome shotgun (WGS) entry which is preliminary data.</text>
</comment>
<dbReference type="EC" id="1.6.5.11" evidence="9"/>
<dbReference type="AlphaFoldDB" id="I8ADV9"/>
<dbReference type="InterPro" id="IPR003918">
    <property type="entry name" value="NADH_UbQ_OxRdtase"/>
</dbReference>
<feature type="transmembrane region" description="Helical" evidence="7">
    <location>
        <begin position="29"/>
        <end position="52"/>
    </location>
</feature>
<feature type="transmembrane region" description="Helical" evidence="7">
    <location>
        <begin position="144"/>
        <end position="162"/>
    </location>
</feature>
<dbReference type="EMBL" id="AKKV01000045">
    <property type="protein sequence ID" value="EIT83782.1"/>
    <property type="molecule type" value="Genomic_DNA"/>
</dbReference>
<dbReference type="GO" id="GO:0008137">
    <property type="term" value="F:NADH dehydrogenase (ubiquinone) activity"/>
    <property type="evidence" value="ECO:0007669"/>
    <property type="project" value="InterPro"/>
</dbReference>
<feature type="transmembrane region" description="Helical" evidence="7">
    <location>
        <begin position="334"/>
        <end position="359"/>
    </location>
</feature>